<dbReference type="Proteomes" id="UP000009887">
    <property type="component" value="Unassembled WGS sequence"/>
</dbReference>
<evidence type="ECO:0000313" key="2">
    <source>
        <dbReference type="Proteomes" id="UP000009887"/>
    </source>
</evidence>
<organism evidence="1 2">
    <name type="scientific">Sphingobium yanoikuyae ATCC 51230</name>
    <dbReference type="NCBI Taxonomy" id="883163"/>
    <lineage>
        <taxon>Bacteria</taxon>
        <taxon>Pseudomonadati</taxon>
        <taxon>Pseudomonadota</taxon>
        <taxon>Alphaproteobacteria</taxon>
        <taxon>Sphingomonadales</taxon>
        <taxon>Sphingomonadaceae</taxon>
        <taxon>Sphingobium</taxon>
    </lineage>
</organism>
<keyword evidence="2" id="KW-1185">Reference proteome</keyword>
<protein>
    <submittedName>
        <fullName evidence="1">Uncharacterized protein</fullName>
    </submittedName>
</protein>
<comment type="caution">
    <text evidence="1">The sequence shown here is derived from an EMBL/GenBank/DDBJ whole genome shotgun (WGS) entry which is preliminary data.</text>
</comment>
<dbReference type="RefSeq" id="WP_004211467.1">
    <property type="nucleotide sequence ID" value="NZ_JH992904.1"/>
</dbReference>
<dbReference type="AlphaFoldDB" id="K9CM11"/>
<reference evidence="1 2" key="1">
    <citation type="submission" date="2012-09" db="EMBL/GenBank/DDBJ databases">
        <title>The Genome Sequence of Sphingobium yanoikuyae ATCC 51230.</title>
        <authorList>
            <consortium name="The Broad Institute Genome Sequencing Platform"/>
            <person name="Earl A."/>
            <person name="Ward D."/>
            <person name="Feldgarden M."/>
            <person name="Gevers D."/>
            <person name="Huys G."/>
            <person name="Walker B."/>
            <person name="Young S.K."/>
            <person name="Zeng Q."/>
            <person name="Gargeya S."/>
            <person name="Fitzgerald M."/>
            <person name="Haas B."/>
            <person name="Abouelleil A."/>
            <person name="Alvarado L."/>
            <person name="Arachchi H.M."/>
            <person name="Berlin A.M."/>
            <person name="Chapman S.B."/>
            <person name="Goldberg J."/>
            <person name="Griggs A."/>
            <person name="Gujja S."/>
            <person name="Hansen M."/>
            <person name="Howarth C."/>
            <person name="Imamovic A."/>
            <person name="Larimer J."/>
            <person name="McCowen C."/>
            <person name="Montmayeur A."/>
            <person name="Murphy C."/>
            <person name="Neiman D."/>
            <person name="Pearson M."/>
            <person name="Priest M."/>
            <person name="Roberts A."/>
            <person name="Saif S."/>
            <person name="Shea T."/>
            <person name="Sisk P."/>
            <person name="Sykes S."/>
            <person name="Wortman J."/>
            <person name="Nusbaum C."/>
            <person name="Birren B."/>
        </authorList>
    </citation>
    <scope>NUCLEOTIDE SEQUENCE [LARGE SCALE GENOMIC DNA]</scope>
    <source>
        <strain evidence="1 2">ATCC 51230</strain>
    </source>
</reference>
<dbReference type="HOGENOM" id="CLU_100986_0_0_5"/>
<dbReference type="EMBL" id="AGZU01000015">
    <property type="protein sequence ID" value="EKU73309.1"/>
    <property type="molecule type" value="Genomic_DNA"/>
</dbReference>
<accession>K9CM11</accession>
<sequence>MYRAAVLTLRHLIDVGPIGLTPNKALKRYFVTWAAGAFCWPGYTADELYAINKVLNEHDFPPLVLLHDLLLAAKLARHRKGFLHITKSGRDLLDHGGSLWITLSQHLLLTAGHDDMLEIEWVSVLHALNVEAHEGVTDRRFASRLMGADEQDYHSKSLIYVHVLRPLSWLGLLHETRQSQSERLFKKTGLWPLALRFEESAALPPPTRH</sequence>
<name>K9CM11_SPHYA</name>
<proteinExistence type="predicted"/>
<gene>
    <name evidence="1" type="ORF">HMPREF9718_03778</name>
</gene>
<evidence type="ECO:0000313" key="1">
    <source>
        <dbReference type="EMBL" id="EKU73309.1"/>
    </source>
</evidence>